<keyword evidence="3" id="KW-1185">Reference proteome</keyword>
<dbReference type="RefSeq" id="WP_201919270.1">
    <property type="nucleotide sequence ID" value="NZ_BAABAX010000005.1"/>
</dbReference>
<dbReference type="SUPFAM" id="SSF69279">
    <property type="entry name" value="Phage tail proteins"/>
    <property type="match status" value="1"/>
</dbReference>
<dbReference type="EMBL" id="JAERQJ010000003">
    <property type="protein sequence ID" value="MBL0683871.1"/>
    <property type="molecule type" value="Genomic_DNA"/>
</dbReference>
<dbReference type="InterPro" id="IPR006531">
    <property type="entry name" value="Gp5/Vgr_OB"/>
</dbReference>
<dbReference type="SUPFAM" id="SSF69255">
    <property type="entry name" value="gp5 N-terminal domain-like"/>
    <property type="match status" value="1"/>
</dbReference>
<proteinExistence type="predicted"/>
<reference evidence="2" key="1">
    <citation type="submission" date="2021-01" db="EMBL/GenBank/DDBJ databases">
        <authorList>
            <person name="Zhong Y.L."/>
        </authorList>
    </citation>
    <scope>NUCLEOTIDE SEQUENCE</scope>
    <source>
        <strain evidence="2">KCTC 23302</strain>
    </source>
</reference>
<name>A0A936ZX45_9FLAO</name>
<sequence>MSVVTAIIKSEGIEISGTYELLSIDVTNEFNKIPTAELRFIDGDIPKKEFKILDDTSFDLGKQITIALKYEEKTEEETKIFSGIVVNKVFELNGINPTLTVEISDVTIKMNSHRKNKVHAKVEDVQIYKSLLKQNGLEKGIIENTPVTHQQMIQYYTTDWDFMLSRAEANAQLVSIYNGKVSIFKPRLQKASGTLELGLGEIYDFELQISADQQYNSVQAFAWDITKNKLTQPTQGSGYKLSQKHIDIPKIAQTMGTEKAMLMTGVPTTSMELKLWSSAQVLKSRLSLIKGWVKIPGTGKIKVGDTLVIKDFSKTFSGKNVISAVRQEVTVDGWDTYLQIGMEACWFTASNKVMDTPAAGLLPGVNGLQIGVVQPTERDPDNLHRIKVTIPAFGEKQTVWARLTTLDAGANRGTFFIPQPNDEVIVGFLNDDPRHAIIMGSVYNPINKPPLPLDKHPKSKGIFTQSNFQLFLDEEKQCITIATSDKNRITIDEKQKRIELSDSHGNQVELNKKGIDILSAKDCKIMSKGDLKIEASGSVAIKGKTVDII</sequence>
<dbReference type="InterPro" id="IPR006533">
    <property type="entry name" value="T6SS_Vgr_RhsGE"/>
</dbReference>
<dbReference type="InterPro" id="IPR037026">
    <property type="entry name" value="Vgr_OB-fold_dom_sf"/>
</dbReference>
<comment type="caution">
    <text evidence="2">The sequence shown here is derived from an EMBL/GenBank/DDBJ whole genome shotgun (WGS) entry which is preliminary data.</text>
</comment>
<protein>
    <submittedName>
        <fullName evidence="2">Type VI secretion system tip protein VgrG</fullName>
    </submittedName>
</protein>
<accession>A0A936ZX45</accession>
<evidence type="ECO:0000259" key="1">
    <source>
        <dbReference type="Pfam" id="PF04717"/>
    </source>
</evidence>
<organism evidence="2 3">
    <name type="scientific">Aquimarina mytili</name>
    <dbReference type="NCBI Taxonomy" id="874423"/>
    <lineage>
        <taxon>Bacteria</taxon>
        <taxon>Pseudomonadati</taxon>
        <taxon>Bacteroidota</taxon>
        <taxon>Flavobacteriia</taxon>
        <taxon>Flavobacteriales</taxon>
        <taxon>Flavobacteriaceae</taxon>
        <taxon>Aquimarina</taxon>
    </lineage>
</organism>
<evidence type="ECO:0000313" key="2">
    <source>
        <dbReference type="EMBL" id="MBL0683871.1"/>
    </source>
</evidence>
<dbReference type="Proteomes" id="UP000651057">
    <property type="component" value="Unassembled WGS sequence"/>
</dbReference>
<dbReference type="NCBIfam" id="TIGR01646">
    <property type="entry name" value="vgr_GE"/>
    <property type="match status" value="1"/>
</dbReference>
<gene>
    <name evidence="2" type="primary">vgrG</name>
    <name evidence="2" type="ORF">JJQ60_10110</name>
</gene>
<evidence type="ECO:0000313" key="3">
    <source>
        <dbReference type="Proteomes" id="UP000651057"/>
    </source>
</evidence>
<dbReference type="Gene3D" id="2.40.50.230">
    <property type="entry name" value="Gp5 N-terminal domain"/>
    <property type="match status" value="1"/>
</dbReference>
<feature type="domain" description="Gp5/Type VI secretion system Vgr protein OB-fold" evidence="1">
    <location>
        <begin position="370"/>
        <end position="443"/>
    </location>
</feature>
<dbReference type="Pfam" id="PF04717">
    <property type="entry name" value="Phage_base_V"/>
    <property type="match status" value="1"/>
</dbReference>
<dbReference type="AlphaFoldDB" id="A0A936ZX45"/>